<proteinExistence type="predicted"/>
<evidence type="ECO:0000313" key="2">
    <source>
        <dbReference type="Proteomes" id="UP000006420"/>
    </source>
</evidence>
<comment type="caution">
    <text evidence="1">The sequence shown here is derived from an EMBL/GenBank/DDBJ whole genome shotgun (WGS) entry which is preliminary data.</text>
</comment>
<keyword evidence="2" id="KW-1185">Reference proteome</keyword>
<dbReference type="HOGENOM" id="CLU_3269197_0_0_10"/>
<dbReference type="EMBL" id="ADLW01000014">
    <property type="protein sequence ID" value="EGK05508.1"/>
    <property type="molecule type" value="Genomic_DNA"/>
</dbReference>
<accession>F8X330</accession>
<name>F8X330_9BACT</name>
<dbReference type="Proteomes" id="UP000006420">
    <property type="component" value="Unassembled WGS sequence"/>
</dbReference>
<evidence type="ECO:0000313" key="1">
    <source>
        <dbReference type="EMBL" id="EGK05508.1"/>
    </source>
</evidence>
<sequence>MKSNVDIGIEEIKPVNNLFHDLLKLNYKLVFLYLNLLNAEL</sequence>
<gene>
    <name evidence="1" type="ORF">HMPREF9456_02709</name>
</gene>
<organism evidence="1 2">
    <name type="scientific">Dysgonomonas mossii DSM 22836</name>
    <dbReference type="NCBI Taxonomy" id="742767"/>
    <lineage>
        <taxon>Bacteria</taxon>
        <taxon>Pseudomonadati</taxon>
        <taxon>Bacteroidota</taxon>
        <taxon>Bacteroidia</taxon>
        <taxon>Bacteroidales</taxon>
        <taxon>Dysgonomonadaceae</taxon>
        <taxon>Dysgonomonas</taxon>
    </lineage>
</organism>
<dbReference type="AlphaFoldDB" id="F8X330"/>
<protein>
    <submittedName>
        <fullName evidence="1">Uncharacterized protein</fullName>
    </submittedName>
</protein>
<reference evidence="1 2" key="1">
    <citation type="submission" date="2011-04" db="EMBL/GenBank/DDBJ databases">
        <title>The Genome Sequence of Dysgonomonas mossii DSM 22836.</title>
        <authorList>
            <consortium name="The Broad Institute Genome Sequencing Platform"/>
            <person name="Earl A."/>
            <person name="Ward D."/>
            <person name="Feldgarden M."/>
            <person name="Gevers D."/>
            <person name="Pudlo N."/>
            <person name="Martens E."/>
            <person name="Allen-Vercoe E."/>
            <person name="Young S.K."/>
            <person name="Zeng Q."/>
            <person name="Gargeya S."/>
            <person name="Fitzgerald M."/>
            <person name="Haas B."/>
            <person name="Abouelleil A."/>
            <person name="Alvarado L."/>
            <person name="Arachchi H.M."/>
            <person name="Berlin A."/>
            <person name="Brown A."/>
            <person name="Chapman S.B."/>
            <person name="Chen Z."/>
            <person name="Dunbar C."/>
            <person name="Freedman E."/>
            <person name="Gearin G."/>
            <person name="Gellesch M."/>
            <person name="Goldberg J."/>
            <person name="Griggs A."/>
            <person name="Gujja S."/>
            <person name="Heiman D."/>
            <person name="Howarth C."/>
            <person name="Larson L."/>
            <person name="Lui A."/>
            <person name="MacDonald P.J.P."/>
            <person name="Mehta T."/>
            <person name="Montmayeur A."/>
            <person name="Murphy C."/>
            <person name="Neiman D."/>
            <person name="Pearson M."/>
            <person name="Priest M."/>
            <person name="Roberts A."/>
            <person name="Saif S."/>
            <person name="Shea T."/>
            <person name="Shenoy N."/>
            <person name="Sisk P."/>
            <person name="Stolte C."/>
            <person name="Sykes S."/>
            <person name="Yandava C."/>
            <person name="Wortman J."/>
            <person name="Nusbaum C."/>
            <person name="Birren B."/>
        </authorList>
    </citation>
    <scope>NUCLEOTIDE SEQUENCE [LARGE SCALE GENOMIC DNA]</scope>
    <source>
        <strain evidence="1 2">DSM 22836</strain>
    </source>
</reference>
<dbReference type="STRING" id="742767.HMPREF9456_02709"/>